<gene>
    <name evidence="2" type="ORF">SAMN04487928_101233</name>
</gene>
<evidence type="ECO:0000313" key="3">
    <source>
        <dbReference type="Proteomes" id="UP000182624"/>
    </source>
</evidence>
<name>A0A1I5PZT6_9FIRM</name>
<organism evidence="2 3">
    <name type="scientific">Butyrivibrio proteoclasticus</name>
    <dbReference type="NCBI Taxonomy" id="43305"/>
    <lineage>
        <taxon>Bacteria</taxon>
        <taxon>Bacillati</taxon>
        <taxon>Bacillota</taxon>
        <taxon>Clostridia</taxon>
        <taxon>Lachnospirales</taxon>
        <taxon>Lachnospiraceae</taxon>
        <taxon>Butyrivibrio</taxon>
    </lineage>
</organism>
<evidence type="ECO:0000256" key="1">
    <source>
        <dbReference type="SAM" id="Coils"/>
    </source>
</evidence>
<keyword evidence="1" id="KW-0175">Coiled coil</keyword>
<reference evidence="3" key="1">
    <citation type="submission" date="2016-10" db="EMBL/GenBank/DDBJ databases">
        <authorList>
            <person name="Varghese N."/>
            <person name="Submissions S."/>
        </authorList>
    </citation>
    <scope>NUCLEOTIDE SEQUENCE [LARGE SCALE GENOMIC DNA]</scope>
    <source>
        <strain evidence="3">P18</strain>
    </source>
</reference>
<sequence>MLRIMKRCTPKSLSEQVIRIQKTEEWQRLNENDVNVIRSYFDSLDKKLIRDNLVDEQHGLCAYCMKRIRKEDTIVIEHFKSIKNKEFALDYQNMYGCCDGGRNIIKSDRKILCCDASKKDRELTINLQDENFISSIKYTHDGFIASSDYRADMEINSVLCLNGLRDEKGNLKYDTATQIVAGRRAAYRSFANQMERLNKKLGNKERMYAEIKKMINNIENSDEFPEFAGVTLYFLRRRLRNIS</sequence>
<dbReference type="AlphaFoldDB" id="A0A1I5PZT6"/>
<accession>A0A1I5PZT6</accession>
<proteinExistence type="predicted"/>
<dbReference type="OrthoDB" id="8617719at2"/>
<evidence type="ECO:0000313" key="2">
    <source>
        <dbReference type="EMBL" id="SFP39583.1"/>
    </source>
</evidence>
<dbReference type="Proteomes" id="UP000182624">
    <property type="component" value="Unassembled WGS sequence"/>
</dbReference>
<dbReference type="EMBL" id="FOXO01000001">
    <property type="protein sequence ID" value="SFP39583.1"/>
    <property type="molecule type" value="Genomic_DNA"/>
</dbReference>
<keyword evidence="3" id="KW-1185">Reference proteome</keyword>
<protein>
    <submittedName>
        <fullName evidence="2">TIGR02646 family protein</fullName>
    </submittedName>
</protein>
<feature type="coiled-coil region" evidence="1">
    <location>
        <begin position="187"/>
        <end position="214"/>
    </location>
</feature>